<dbReference type="SUPFAM" id="SSF51206">
    <property type="entry name" value="cAMP-binding domain-like"/>
    <property type="match status" value="1"/>
</dbReference>
<organism evidence="6 7">
    <name type="scientific">Eubacterium pyruvativorans</name>
    <dbReference type="NCBI Taxonomy" id="155865"/>
    <lineage>
        <taxon>Bacteria</taxon>
        <taxon>Bacillati</taxon>
        <taxon>Bacillota</taxon>
        <taxon>Clostridia</taxon>
        <taxon>Eubacteriales</taxon>
        <taxon>Eubacteriaceae</taxon>
        <taxon>Eubacterium</taxon>
    </lineage>
</organism>
<accession>A0A1I7FBA6</accession>
<proteinExistence type="predicted"/>
<dbReference type="PROSITE" id="PS51063">
    <property type="entry name" value="HTH_CRP_2"/>
    <property type="match status" value="1"/>
</dbReference>
<dbReference type="InterPro" id="IPR012318">
    <property type="entry name" value="HTH_CRP"/>
</dbReference>
<dbReference type="SMART" id="SM00100">
    <property type="entry name" value="cNMP"/>
    <property type="match status" value="1"/>
</dbReference>
<sequence length="244" mass="28424">MKKNENNHRSCCAGSGNPEQLQHERYLCSPLFEDITAEDMQKLMGCMKGFRRSHHKGEIILMEEETVQYIGVILKGTIHMVKEDIWGGKTILAYMQQNEIFGETFVVQRDNHSDVSFVAATECEVLYLSFDHILHTCMNQCMFHHILIENLFRLMGEKNGQLMEKIQVTSQSTLRNKILKYLSIQSQKQKSRYITLSLNRTEMANYLSTNRSSMTRELSAMREEGLLDYDRNTFVLKNPPRKNE</sequence>
<dbReference type="STRING" id="155865.SAMN05216515_101142"/>
<dbReference type="SUPFAM" id="SSF46785">
    <property type="entry name" value="Winged helix' DNA-binding domain"/>
    <property type="match status" value="1"/>
</dbReference>
<dbReference type="Proteomes" id="UP000198817">
    <property type="component" value="Unassembled WGS sequence"/>
</dbReference>
<keyword evidence="6" id="KW-0808">Transferase</keyword>
<dbReference type="InterPro" id="IPR018490">
    <property type="entry name" value="cNMP-bd_dom_sf"/>
</dbReference>
<dbReference type="CDD" id="cd00038">
    <property type="entry name" value="CAP_ED"/>
    <property type="match status" value="1"/>
</dbReference>
<dbReference type="PROSITE" id="PS50042">
    <property type="entry name" value="CNMP_BINDING_3"/>
    <property type="match status" value="1"/>
</dbReference>
<keyword evidence="2" id="KW-0238">DNA-binding</keyword>
<evidence type="ECO:0000259" key="4">
    <source>
        <dbReference type="PROSITE" id="PS50042"/>
    </source>
</evidence>
<keyword evidence="6" id="KW-0418">Kinase</keyword>
<dbReference type="Pfam" id="PF13545">
    <property type="entry name" value="HTH_Crp_2"/>
    <property type="match status" value="1"/>
</dbReference>
<keyword evidence="7" id="KW-1185">Reference proteome</keyword>
<keyword evidence="3" id="KW-0804">Transcription</keyword>
<keyword evidence="1" id="KW-0805">Transcription regulation</keyword>
<protein>
    <submittedName>
        <fullName evidence="6">cAMP-binding domain of CRP or a regulatory subunit of cAMP-dependent protein kinases</fullName>
    </submittedName>
</protein>
<dbReference type="GO" id="GO:0003700">
    <property type="term" value="F:DNA-binding transcription factor activity"/>
    <property type="evidence" value="ECO:0007669"/>
    <property type="project" value="TreeGrafter"/>
</dbReference>
<evidence type="ECO:0000256" key="3">
    <source>
        <dbReference type="ARBA" id="ARBA00023163"/>
    </source>
</evidence>
<dbReference type="EMBL" id="FPBT01000002">
    <property type="protein sequence ID" value="SFU33442.1"/>
    <property type="molecule type" value="Genomic_DNA"/>
</dbReference>
<dbReference type="RefSeq" id="WP_242935045.1">
    <property type="nucleotide sequence ID" value="NZ_FOWF01000001.1"/>
</dbReference>
<evidence type="ECO:0000256" key="1">
    <source>
        <dbReference type="ARBA" id="ARBA00023015"/>
    </source>
</evidence>
<dbReference type="InterPro" id="IPR036390">
    <property type="entry name" value="WH_DNA-bd_sf"/>
</dbReference>
<dbReference type="InterPro" id="IPR050397">
    <property type="entry name" value="Env_Response_Regulators"/>
</dbReference>
<evidence type="ECO:0000313" key="7">
    <source>
        <dbReference type="Proteomes" id="UP000198817"/>
    </source>
</evidence>
<gene>
    <name evidence="6" type="ORF">SAMN05216508_10225</name>
</gene>
<name>A0A1I7FBA6_9FIRM</name>
<dbReference type="Gene3D" id="2.60.120.10">
    <property type="entry name" value="Jelly Rolls"/>
    <property type="match status" value="1"/>
</dbReference>
<dbReference type="AlphaFoldDB" id="A0A1I7FBA6"/>
<feature type="domain" description="HTH crp-type" evidence="5">
    <location>
        <begin position="172"/>
        <end position="240"/>
    </location>
</feature>
<dbReference type="GO" id="GO:0005829">
    <property type="term" value="C:cytosol"/>
    <property type="evidence" value="ECO:0007669"/>
    <property type="project" value="TreeGrafter"/>
</dbReference>
<dbReference type="PANTHER" id="PTHR24567:SF58">
    <property type="entry name" value="CYCLIC AMP-BINDING REGULATORY PROTEIN"/>
    <property type="match status" value="1"/>
</dbReference>
<feature type="domain" description="Cyclic nucleotide-binding" evidence="4">
    <location>
        <begin position="31"/>
        <end position="129"/>
    </location>
</feature>
<dbReference type="InterPro" id="IPR000595">
    <property type="entry name" value="cNMP-bd_dom"/>
</dbReference>
<dbReference type="GO" id="GO:0003677">
    <property type="term" value="F:DNA binding"/>
    <property type="evidence" value="ECO:0007669"/>
    <property type="project" value="UniProtKB-KW"/>
</dbReference>
<evidence type="ECO:0000256" key="2">
    <source>
        <dbReference type="ARBA" id="ARBA00023125"/>
    </source>
</evidence>
<reference evidence="6 7" key="1">
    <citation type="submission" date="2016-10" db="EMBL/GenBank/DDBJ databases">
        <authorList>
            <person name="de Groot N.N."/>
        </authorList>
    </citation>
    <scope>NUCLEOTIDE SEQUENCE [LARGE SCALE GENOMIC DNA]</scope>
    <source>
        <strain evidence="6 7">KHGC13</strain>
    </source>
</reference>
<dbReference type="Pfam" id="PF00027">
    <property type="entry name" value="cNMP_binding"/>
    <property type="match status" value="1"/>
</dbReference>
<dbReference type="PANTHER" id="PTHR24567">
    <property type="entry name" value="CRP FAMILY TRANSCRIPTIONAL REGULATORY PROTEIN"/>
    <property type="match status" value="1"/>
</dbReference>
<dbReference type="GO" id="GO:0016301">
    <property type="term" value="F:kinase activity"/>
    <property type="evidence" value="ECO:0007669"/>
    <property type="project" value="UniProtKB-KW"/>
</dbReference>
<evidence type="ECO:0000313" key="6">
    <source>
        <dbReference type="EMBL" id="SFU33442.1"/>
    </source>
</evidence>
<evidence type="ECO:0000259" key="5">
    <source>
        <dbReference type="PROSITE" id="PS51063"/>
    </source>
</evidence>
<dbReference type="InterPro" id="IPR014710">
    <property type="entry name" value="RmlC-like_jellyroll"/>
</dbReference>